<dbReference type="AlphaFoldDB" id="A0A939QJM6"/>
<dbReference type="Proteomes" id="UP000680132">
    <property type="component" value="Unassembled WGS sequence"/>
</dbReference>
<reference evidence="2" key="1">
    <citation type="submission" date="2021-03" db="EMBL/GenBank/DDBJ databases">
        <title>Microbacterium sp. nov., a novel actinobacterium isolated from cow dung.</title>
        <authorList>
            <person name="Zhang L."/>
        </authorList>
    </citation>
    <scope>NUCLEOTIDE SEQUENCE</scope>
    <source>
        <strain evidence="2">NEAU-LLB</strain>
    </source>
</reference>
<dbReference type="PANTHER" id="PTHR13170:SF16">
    <property type="entry name" value="PROTEIN O-GLCNACASE"/>
    <property type="match status" value="1"/>
</dbReference>
<dbReference type="InterPro" id="IPR051822">
    <property type="entry name" value="Glycosyl_Hydrolase_84"/>
</dbReference>
<dbReference type="RefSeq" id="WP_208502265.1">
    <property type="nucleotide sequence ID" value="NZ_JAGFOA010000002.1"/>
</dbReference>
<protein>
    <submittedName>
        <fullName evidence="2">GNAT family N-acetyltransferase</fullName>
    </submittedName>
</protein>
<evidence type="ECO:0000313" key="2">
    <source>
        <dbReference type="EMBL" id="MBO3663365.1"/>
    </source>
</evidence>
<feature type="domain" description="N-acetyltransferase" evidence="1">
    <location>
        <begin position="1"/>
        <end position="199"/>
    </location>
</feature>
<proteinExistence type="predicted"/>
<dbReference type="PANTHER" id="PTHR13170">
    <property type="entry name" value="O-GLCNACASE"/>
    <property type="match status" value="1"/>
</dbReference>
<dbReference type="CDD" id="cd04301">
    <property type="entry name" value="NAT_SF"/>
    <property type="match status" value="1"/>
</dbReference>
<dbReference type="EMBL" id="JAGFOA010000002">
    <property type="protein sequence ID" value="MBO3663365.1"/>
    <property type="molecule type" value="Genomic_DNA"/>
</dbReference>
<evidence type="ECO:0000259" key="1">
    <source>
        <dbReference type="PROSITE" id="PS51186"/>
    </source>
</evidence>
<dbReference type="InterPro" id="IPR000182">
    <property type="entry name" value="GNAT_dom"/>
</dbReference>
<comment type="caution">
    <text evidence="2">The sequence shown here is derived from an EMBL/GenBank/DDBJ whole genome shotgun (WGS) entry which is preliminary data.</text>
</comment>
<dbReference type="Pfam" id="PF00583">
    <property type="entry name" value="Acetyltransf_1"/>
    <property type="match status" value="1"/>
</dbReference>
<keyword evidence="3" id="KW-1185">Reference proteome</keyword>
<dbReference type="Gene3D" id="3.40.630.30">
    <property type="match status" value="1"/>
</dbReference>
<accession>A0A939QJM6</accession>
<evidence type="ECO:0000313" key="3">
    <source>
        <dbReference type="Proteomes" id="UP000680132"/>
    </source>
</evidence>
<dbReference type="InterPro" id="IPR016181">
    <property type="entry name" value="Acyl_CoA_acyltransferase"/>
</dbReference>
<name>A0A939QJM6_9MICO</name>
<dbReference type="SUPFAM" id="SSF55729">
    <property type="entry name" value="Acyl-CoA N-acyltransferases (Nat)"/>
    <property type="match status" value="1"/>
</dbReference>
<organism evidence="2 3">
    <name type="scientific">Microbacterium stercoris</name>
    <dbReference type="NCBI Taxonomy" id="2820289"/>
    <lineage>
        <taxon>Bacteria</taxon>
        <taxon>Bacillati</taxon>
        <taxon>Actinomycetota</taxon>
        <taxon>Actinomycetes</taxon>
        <taxon>Micrococcales</taxon>
        <taxon>Microbacteriaceae</taxon>
        <taxon>Microbacterium</taxon>
    </lineage>
</organism>
<sequence>MRIRPYAPADRDAVARVCLLTADAGSDATGVFEDDSLWAEVFALPYVTRHPDLAFVVEDPDGAVVGYVIGTDDTDAFEEWFATEWWPRVAERHPRPEVERTRQDGTLIYAYGRRAGAEPYAGMGYPAHLHIDLLPAAQGQGLGRQLISTLLDALRRRGVAGLHLVASEENQGALAFYDRIGLTRLPSHEGVQAYGVTLS</sequence>
<dbReference type="GO" id="GO:0016747">
    <property type="term" value="F:acyltransferase activity, transferring groups other than amino-acyl groups"/>
    <property type="evidence" value="ECO:0007669"/>
    <property type="project" value="InterPro"/>
</dbReference>
<gene>
    <name evidence="2" type="ORF">J5V96_07550</name>
</gene>
<dbReference type="PROSITE" id="PS51186">
    <property type="entry name" value="GNAT"/>
    <property type="match status" value="1"/>
</dbReference>